<dbReference type="EMBL" id="AYZI01000003">
    <property type="protein sequence ID" value="KRM91745.1"/>
    <property type="molecule type" value="Genomic_DNA"/>
</dbReference>
<dbReference type="Pfam" id="PF17255">
    <property type="entry name" value="EbsA"/>
    <property type="match status" value="1"/>
</dbReference>
<comment type="caution">
    <text evidence="2">The sequence shown here is derived from an EMBL/GenBank/DDBJ whole genome shotgun (WGS) entry which is preliminary data.</text>
</comment>
<keyword evidence="1" id="KW-0472">Membrane</keyword>
<dbReference type="InterPro" id="IPR020215">
    <property type="entry name" value="EbsA-like"/>
</dbReference>
<dbReference type="RefSeq" id="WP_054689668.1">
    <property type="nucleotide sequence ID" value="NZ_AYZI01000003.1"/>
</dbReference>
<evidence type="ECO:0000256" key="1">
    <source>
        <dbReference type="SAM" id="Phobius"/>
    </source>
</evidence>
<name>A0A0R2CJI5_9LACO</name>
<evidence type="ECO:0008006" key="4">
    <source>
        <dbReference type="Google" id="ProtNLM"/>
    </source>
</evidence>
<dbReference type="PROSITE" id="PS51257">
    <property type="entry name" value="PROKAR_LIPOPROTEIN"/>
    <property type="match status" value="1"/>
</dbReference>
<protein>
    <recommendedName>
        <fullName evidence="4">Pore-forming protein</fullName>
    </recommendedName>
</protein>
<evidence type="ECO:0000313" key="3">
    <source>
        <dbReference type="Proteomes" id="UP000051586"/>
    </source>
</evidence>
<keyword evidence="1" id="KW-0812">Transmembrane</keyword>
<sequence length="128" mass="15288">MVTQKRKFLYQPQLLTSCIYWSWTLIVLFVGIIIWLEITHFQNITLAFLGLFLLLCWLQIYFRRIYITKDEIEIHRVLNPFGKKIKISGIHHVSAKRNTVRFETDKKTYTLLLPTNSVIEFTELIGRK</sequence>
<gene>
    <name evidence="2" type="ORF">FC87_GL000569</name>
</gene>
<reference evidence="2 3" key="1">
    <citation type="journal article" date="2015" name="Genome Announc.">
        <title>Expanding the biotechnology potential of lactobacilli through comparative genomics of 213 strains and associated genera.</title>
        <authorList>
            <person name="Sun Z."/>
            <person name="Harris H.M."/>
            <person name="McCann A."/>
            <person name="Guo C."/>
            <person name="Argimon S."/>
            <person name="Zhang W."/>
            <person name="Yang X."/>
            <person name="Jeffery I.B."/>
            <person name="Cooney J.C."/>
            <person name="Kagawa T.F."/>
            <person name="Liu W."/>
            <person name="Song Y."/>
            <person name="Salvetti E."/>
            <person name="Wrobel A."/>
            <person name="Rasinkangas P."/>
            <person name="Parkhill J."/>
            <person name="Rea M.C."/>
            <person name="O'Sullivan O."/>
            <person name="Ritari J."/>
            <person name="Douillard F.P."/>
            <person name="Paul Ross R."/>
            <person name="Yang R."/>
            <person name="Briner A.E."/>
            <person name="Felis G.E."/>
            <person name="de Vos W.M."/>
            <person name="Barrangou R."/>
            <person name="Klaenhammer T.R."/>
            <person name="Caufield P.W."/>
            <person name="Cui Y."/>
            <person name="Zhang H."/>
            <person name="O'Toole P.W."/>
        </authorList>
    </citation>
    <scope>NUCLEOTIDE SEQUENCE [LARGE SCALE GENOMIC DNA]</scope>
    <source>
        <strain evidence="2 3">DSM 22689</strain>
    </source>
</reference>
<evidence type="ECO:0000313" key="2">
    <source>
        <dbReference type="EMBL" id="KRM91745.1"/>
    </source>
</evidence>
<dbReference type="Proteomes" id="UP000051586">
    <property type="component" value="Unassembled WGS sequence"/>
</dbReference>
<dbReference type="STRING" id="1423745.GCA_001311215_00190"/>
<accession>A0A0R2CJI5</accession>
<feature type="transmembrane region" description="Helical" evidence="1">
    <location>
        <begin position="44"/>
        <end position="62"/>
    </location>
</feature>
<feature type="transmembrane region" description="Helical" evidence="1">
    <location>
        <begin position="20"/>
        <end position="38"/>
    </location>
</feature>
<organism evidence="2 3">
    <name type="scientific">Fructilactobacillus florum DSM 22689 = JCM 16035</name>
    <dbReference type="NCBI Taxonomy" id="1423745"/>
    <lineage>
        <taxon>Bacteria</taxon>
        <taxon>Bacillati</taxon>
        <taxon>Bacillota</taxon>
        <taxon>Bacilli</taxon>
        <taxon>Lactobacillales</taxon>
        <taxon>Lactobacillaceae</taxon>
        <taxon>Fructilactobacillus</taxon>
    </lineage>
</organism>
<dbReference type="PATRIC" id="fig|1423745.4.peg.609"/>
<dbReference type="AlphaFoldDB" id="A0A0R2CJI5"/>
<proteinExistence type="predicted"/>
<keyword evidence="1" id="KW-1133">Transmembrane helix</keyword>